<comment type="caution">
    <text evidence="5">The sequence shown here is derived from an EMBL/GenBank/DDBJ whole genome shotgun (WGS) entry which is preliminary data.</text>
</comment>
<dbReference type="GO" id="GO:0005829">
    <property type="term" value="C:cytosol"/>
    <property type="evidence" value="ECO:0007669"/>
    <property type="project" value="TreeGrafter"/>
</dbReference>
<keyword evidence="2" id="KW-0378">Hydrolase</keyword>
<evidence type="ECO:0000256" key="3">
    <source>
        <dbReference type="ARBA" id="ARBA00022839"/>
    </source>
</evidence>
<keyword evidence="1" id="KW-0540">Nuclease</keyword>
<feature type="domain" description="Exonuclease" evidence="4">
    <location>
        <begin position="57"/>
        <end position="225"/>
    </location>
</feature>
<evidence type="ECO:0000259" key="4">
    <source>
        <dbReference type="SMART" id="SM00479"/>
    </source>
</evidence>
<dbReference type="Proteomes" id="UP000030403">
    <property type="component" value="Unassembled WGS sequence"/>
</dbReference>
<dbReference type="PANTHER" id="PTHR30231:SF4">
    <property type="entry name" value="PROTEIN NEN2"/>
    <property type="match status" value="1"/>
</dbReference>
<dbReference type="AlphaFoldDB" id="A0A0A5GBC1"/>
<dbReference type="NCBIfam" id="TIGR00573">
    <property type="entry name" value="dnaq"/>
    <property type="match status" value="1"/>
</dbReference>
<dbReference type="STRING" id="1385511.GCA_000425225_01674"/>
<dbReference type="GO" id="GO:0006260">
    <property type="term" value="P:DNA replication"/>
    <property type="evidence" value="ECO:0007669"/>
    <property type="project" value="InterPro"/>
</dbReference>
<dbReference type="SMART" id="SM00479">
    <property type="entry name" value="EXOIII"/>
    <property type="match status" value="1"/>
</dbReference>
<dbReference type="FunFam" id="3.30.420.10:FF:000045">
    <property type="entry name" value="3'-5' exonuclease DinG"/>
    <property type="match status" value="1"/>
</dbReference>
<dbReference type="eggNOG" id="COG2176">
    <property type="taxonomic scope" value="Bacteria"/>
</dbReference>
<evidence type="ECO:0000256" key="2">
    <source>
        <dbReference type="ARBA" id="ARBA00022801"/>
    </source>
</evidence>
<dbReference type="InterPro" id="IPR036397">
    <property type="entry name" value="RNaseH_sf"/>
</dbReference>
<dbReference type="Gene3D" id="3.30.420.10">
    <property type="entry name" value="Ribonuclease H-like superfamily/Ribonuclease H"/>
    <property type="match status" value="1"/>
</dbReference>
<dbReference type="Pfam" id="PF00929">
    <property type="entry name" value="RNase_T"/>
    <property type="match status" value="1"/>
</dbReference>
<evidence type="ECO:0000313" key="5">
    <source>
        <dbReference type="EMBL" id="KGX90466.1"/>
    </source>
</evidence>
<dbReference type="RefSeq" id="WP_027448539.1">
    <property type="nucleotide sequence ID" value="NZ_AVPF01000007.1"/>
</dbReference>
<evidence type="ECO:0000313" key="6">
    <source>
        <dbReference type="Proteomes" id="UP000030403"/>
    </source>
</evidence>
<dbReference type="InterPro" id="IPR013520">
    <property type="entry name" value="Ribonucl_H"/>
</dbReference>
<dbReference type="CDD" id="cd06127">
    <property type="entry name" value="DEDDh"/>
    <property type="match status" value="1"/>
</dbReference>
<dbReference type="GO" id="GO:0008408">
    <property type="term" value="F:3'-5' exonuclease activity"/>
    <property type="evidence" value="ECO:0007669"/>
    <property type="project" value="TreeGrafter"/>
</dbReference>
<sequence>MLPIDIEILKYIFYERHVVSLKMRPYFETCAYQALEQQLKSLSLSDELLSESVTEAPYTIFDLETTGLLPELGHEIISIGAIRIQGVHQIQYERFHMHVKPLRRVTKRTRQLTGITEEELEQSDSILEALGAFLEFSKGSILVAYPAAFDMKFLRTMLKRWKLPDRLPPSIDAQTIAKKLYPNRKHQLDTMIPFFGITKLARHHALNDATMTAELYQQLLHQLPKDVHTVQDLISFTEK</sequence>
<dbReference type="EMBL" id="AVPF01000007">
    <property type="protein sequence ID" value="KGX90466.1"/>
    <property type="molecule type" value="Genomic_DNA"/>
</dbReference>
<keyword evidence="3" id="KW-0269">Exonuclease</keyword>
<keyword evidence="6" id="KW-1185">Reference proteome</keyword>
<dbReference type="GO" id="GO:0003677">
    <property type="term" value="F:DNA binding"/>
    <property type="evidence" value="ECO:0007669"/>
    <property type="project" value="InterPro"/>
</dbReference>
<evidence type="ECO:0000256" key="1">
    <source>
        <dbReference type="ARBA" id="ARBA00022722"/>
    </source>
</evidence>
<accession>A0A0A5GBC1</accession>
<protein>
    <submittedName>
        <fullName evidence="5">DNA polymerase III subunit epsilon</fullName>
    </submittedName>
</protein>
<reference evidence="5 6" key="1">
    <citation type="submission" date="2013-08" db="EMBL/GenBank/DDBJ databases">
        <authorList>
            <person name="Huang J."/>
            <person name="Wang G."/>
        </authorList>
    </citation>
    <scope>NUCLEOTIDE SEQUENCE [LARGE SCALE GENOMIC DNA]</scope>
    <source>
        <strain evidence="5 6">BH030004</strain>
    </source>
</reference>
<dbReference type="GO" id="GO:0003887">
    <property type="term" value="F:DNA-directed DNA polymerase activity"/>
    <property type="evidence" value="ECO:0007669"/>
    <property type="project" value="InterPro"/>
</dbReference>
<dbReference type="SUPFAM" id="SSF53098">
    <property type="entry name" value="Ribonuclease H-like"/>
    <property type="match status" value="1"/>
</dbReference>
<name>A0A0A5GBC1_9BACI</name>
<dbReference type="PANTHER" id="PTHR30231">
    <property type="entry name" value="DNA POLYMERASE III SUBUNIT EPSILON"/>
    <property type="match status" value="1"/>
</dbReference>
<dbReference type="InterPro" id="IPR012337">
    <property type="entry name" value="RNaseH-like_sf"/>
</dbReference>
<organism evidence="5 6">
    <name type="scientific">Pontibacillus marinus BH030004 = DSM 16465</name>
    <dbReference type="NCBI Taxonomy" id="1385511"/>
    <lineage>
        <taxon>Bacteria</taxon>
        <taxon>Bacillati</taxon>
        <taxon>Bacillota</taxon>
        <taxon>Bacilli</taxon>
        <taxon>Bacillales</taxon>
        <taxon>Bacillaceae</taxon>
        <taxon>Pontibacillus</taxon>
    </lineage>
</organism>
<proteinExistence type="predicted"/>
<dbReference type="OrthoDB" id="9804290at2"/>
<dbReference type="InterPro" id="IPR006054">
    <property type="entry name" value="DnaQ"/>
</dbReference>
<gene>
    <name evidence="5" type="ORF">N783_16970</name>
</gene>